<keyword evidence="3" id="KW-0816">Tricarboxylic acid cycle</keyword>
<dbReference type="Gene3D" id="3.50.50.60">
    <property type="entry name" value="FAD/NAD(P)-binding domain"/>
    <property type="match status" value="1"/>
</dbReference>
<protein>
    <submittedName>
        <fullName evidence="7">Bifunctional Malate:quinone-oxidoreductase/FAD-NAD(P)-binding domain superfamily</fullName>
    </submittedName>
</protein>
<keyword evidence="6" id="KW-0560">Oxidoreductase</keyword>
<keyword evidence="8" id="KW-1185">Reference proteome</keyword>
<name>A0AAD9PJB5_9APIC</name>
<dbReference type="GO" id="GO:0006099">
    <property type="term" value="P:tricarboxylic acid cycle"/>
    <property type="evidence" value="ECO:0007669"/>
    <property type="project" value="UniProtKB-KW"/>
</dbReference>
<dbReference type="KEGG" id="bdw:94336782"/>
<evidence type="ECO:0000256" key="5">
    <source>
        <dbReference type="ARBA" id="ARBA00022827"/>
    </source>
</evidence>
<sequence>MVPGFGSKLASMGLSFSGRHMGSSACRKYSTAASFSNEFDVIIVGGGATGTALYYMLSTFTNIGRIALFERRSQYAQVASHYINNSQTIHCGDIETNYTPEKAKAVKRSADMLRNYLTRLPPDVLQTVACEGQKMVIGVGDYECDFIQGRYEPFKKIFPSIQLVDKEDIAKLEPKVACDGRGRLRPERLNALYVKRELTTTNFMALSESFMNCANQNGNKKTLTPMLNVQVNRVERAGTMYNVYTTKGNFKASSVVFDACGYSLLHAQRMGIGLEYSVLPIAGSFYFGPHVLKGKVYTVQNPLLPFAAIHGDPDIEASGKTRFGPTALPLPLLERHNMRSFIDFLRVLRLDSNVIKVYWDLLKVSDIRNYILRNFLFEVPILSKLLFLKDARKIVPSLRLSELKYCKGYGGVRPQLVDKKQRKLLLGQSRLSNGEGCIFNVTASPGATTCLSTAQDDMREICKHIGATINERKLVETLFRGKYPVDVTL</sequence>
<evidence type="ECO:0000256" key="1">
    <source>
        <dbReference type="ARBA" id="ARBA00001974"/>
    </source>
</evidence>
<proteinExistence type="predicted"/>
<dbReference type="GO" id="GO:0008924">
    <property type="term" value="F:L-malate dehydrogenase (quinone) activity"/>
    <property type="evidence" value="ECO:0007669"/>
    <property type="project" value="InterPro"/>
</dbReference>
<dbReference type="AlphaFoldDB" id="A0AAD9PJB5"/>
<evidence type="ECO:0000256" key="2">
    <source>
        <dbReference type="ARBA" id="ARBA00005163"/>
    </source>
</evidence>
<keyword evidence="5" id="KW-0274">FAD</keyword>
<gene>
    <name evidence="7" type="ORF">BdWA1_002484</name>
</gene>
<dbReference type="GeneID" id="94336782"/>
<dbReference type="Pfam" id="PF06039">
    <property type="entry name" value="Mqo"/>
    <property type="match status" value="1"/>
</dbReference>
<dbReference type="InterPro" id="IPR006231">
    <property type="entry name" value="MQO"/>
</dbReference>
<accession>A0AAD9PJB5</accession>
<dbReference type="Proteomes" id="UP001214638">
    <property type="component" value="Unassembled WGS sequence"/>
</dbReference>
<dbReference type="RefSeq" id="XP_067802729.1">
    <property type="nucleotide sequence ID" value="XM_067947507.1"/>
</dbReference>
<evidence type="ECO:0000256" key="3">
    <source>
        <dbReference type="ARBA" id="ARBA00022532"/>
    </source>
</evidence>
<comment type="pathway">
    <text evidence="2">Carbohydrate metabolism; tricarboxylic acid cycle.</text>
</comment>
<evidence type="ECO:0000256" key="6">
    <source>
        <dbReference type="ARBA" id="ARBA00023002"/>
    </source>
</evidence>
<evidence type="ECO:0000313" key="7">
    <source>
        <dbReference type="EMBL" id="KAK2195886.1"/>
    </source>
</evidence>
<dbReference type="EMBL" id="JALLKP010000003">
    <property type="protein sequence ID" value="KAK2195886.1"/>
    <property type="molecule type" value="Genomic_DNA"/>
</dbReference>
<dbReference type="SUPFAM" id="SSF51905">
    <property type="entry name" value="FAD/NAD(P)-binding domain"/>
    <property type="match status" value="1"/>
</dbReference>
<dbReference type="InterPro" id="IPR036188">
    <property type="entry name" value="FAD/NAD-bd_sf"/>
</dbReference>
<dbReference type="PANTHER" id="PTHR43104">
    <property type="entry name" value="L-2-HYDROXYGLUTARATE DEHYDROGENASE, MITOCHONDRIAL"/>
    <property type="match status" value="1"/>
</dbReference>
<dbReference type="GO" id="GO:0005737">
    <property type="term" value="C:cytoplasm"/>
    <property type="evidence" value="ECO:0007669"/>
    <property type="project" value="TreeGrafter"/>
</dbReference>
<keyword evidence="4" id="KW-0285">Flavoprotein</keyword>
<dbReference type="GO" id="GO:0047545">
    <property type="term" value="F:(S)-2-hydroxyglutarate dehydrogenase activity"/>
    <property type="evidence" value="ECO:0007669"/>
    <property type="project" value="TreeGrafter"/>
</dbReference>
<evidence type="ECO:0000256" key="4">
    <source>
        <dbReference type="ARBA" id="ARBA00022630"/>
    </source>
</evidence>
<dbReference type="Gene3D" id="3.30.9.10">
    <property type="entry name" value="D-Amino Acid Oxidase, subunit A, domain 2"/>
    <property type="match status" value="1"/>
</dbReference>
<organism evidence="7 8">
    <name type="scientific">Babesia duncani</name>
    <dbReference type="NCBI Taxonomy" id="323732"/>
    <lineage>
        <taxon>Eukaryota</taxon>
        <taxon>Sar</taxon>
        <taxon>Alveolata</taxon>
        <taxon>Apicomplexa</taxon>
        <taxon>Aconoidasida</taxon>
        <taxon>Piroplasmida</taxon>
        <taxon>Babesiidae</taxon>
        <taxon>Babesia</taxon>
    </lineage>
</organism>
<reference evidence="7" key="1">
    <citation type="journal article" date="2023" name="Nat. Microbiol.">
        <title>Babesia duncani multi-omics identifies virulence factors and drug targets.</title>
        <authorList>
            <person name="Singh P."/>
            <person name="Lonardi S."/>
            <person name="Liang Q."/>
            <person name="Vydyam P."/>
            <person name="Khabirova E."/>
            <person name="Fang T."/>
            <person name="Gihaz S."/>
            <person name="Thekkiniath J."/>
            <person name="Munshi M."/>
            <person name="Abel S."/>
            <person name="Ciampossin L."/>
            <person name="Batugedara G."/>
            <person name="Gupta M."/>
            <person name="Lu X.M."/>
            <person name="Lenz T."/>
            <person name="Chakravarty S."/>
            <person name="Cornillot E."/>
            <person name="Hu Y."/>
            <person name="Ma W."/>
            <person name="Gonzalez L.M."/>
            <person name="Sanchez S."/>
            <person name="Estrada K."/>
            <person name="Sanchez-Flores A."/>
            <person name="Montero E."/>
            <person name="Harb O.S."/>
            <person name="Le Roch K.G."/>
            <person name="Mamoun C.B."/>
        </authorList>
    </citation>
    <scope>NUCLEOTIDE SEQUENCE</scope>
    <source>
        <strain evidence="7">WA1</strain>
    </source>
</reference>
<comment type="cofactor">
    <cofactor evidence="1">
        <name>FAD</name>
        <dbReference type="ChEBI" id="CHEBI:57692"/>
    </cofactor>
</comment>
<comment type="caution">
    <text evidence="7">The sequence shown here is derived from an EMBL/GenBank/DDBJ whole genome shotgun (WGS) entry which is preliminary data.</text>
</comment>
<dbReference type="PANTHER" id="PTHR43104:SF2">
    <property type="entry name" value="L-2-HYDROXYGLUTARATE DEHYDROGENASE, MITOCHONDRIAL"/>
    <property type="match status" value="1"/>
</dbReference>
<evidence type="ECO:0000313" key="8">
    <source>
        <dbReference type="Proteomes" id="UP001214638"/>
    </source>
</evidence>